<gene>
    <name evidence="2" type="ORF">D3273_14710</name>
</gene>
<sequence>MVQHLPGPSVSSQPGAPLTLRVRGYTDQFNERWVGVHGQSCRGYVRLQDLGDTRYAWAGDLTHQGVTVITSATRASILREAERASFTRPLLAVDRYGWVGGRYFWPGDTVPPRLGGDPAVDARAGLDAAPPLSGCFADWELGVRGLIEGQSLPIFALSCAFAGLLLPLVPGTVENPGFEICGPSSNGKTTLLRLMASVYGGPEALRTWLTTANALEDAAARCGGALLLDEVGLFVSSGDRNGARDYRNAIMRLAEGSPKRRLGEAAGLPHRFVFVSSTNTAVTDLLVGVAPDEAAATAARLVTVQADAGAGLGVFSHLPEGVDSAAAAAAALATLAARDHGWAGRRFVRRLEHLLGAPGGRAALLRMVERRMSRFRRQAHKGEPLAGVEARVLAKFALVAAAGRLAQRWGALPVNGVEQAVLAVYARRCQFPVPAAGPQFASERVAAYVQRHRAALHDLRRARYPSLTSAQLDAAPGFVTEKAGATWLLVRKARWATEFGAEAAGLLHRLKRAGLLWTREGLQTQERVRLSHTKDRVYRIRIDVNNNLYQ</sequence>
<dbReference type="AlphaFoldDB" id="A0A4Q2U8D8"/>
<proteinExistence type="predicted"/>
<reference evidence="2 3" key="2">
    <citation type="submission" date="2019-02" db="EMBL/GenBank/DDBJ databases">
        <title>'Lichenibacterium ramalinii' gen. nov. sp. nov., 'Lichenibacterium minor' gen. nov. sp. nov.</title>
        <authorList>
            <person name="Pankratov T."/>
        </authorList>
    </citation>
    <scope>NUCLEOTIDE SEQUENCE [LARGE SCALE GENOMIC DNA]</scope>
    <source>
        <strain evidence="2 3">RmlP026</strain>
    </source>
</reference>
<feature type="domain" description="DUF927" evidence="1">
    <location>
        <begin position="60"/>
        <end position="261"/>
    </location>
</feature>
<evidence type="ECO:0000313" key="3">
    <source>
        <dbReference type="Proteomes" id="UP000290759"/>
    </source>
</evidence>
<comment type="caution">
    <text evidence="2">The sequence shown here is derived from an EMBL/GenBank/DDBJ whole genome shotgun (WGS) entry which is preliminary data.</text>
</comment>
<keyword evidence="3" id="KW-1185">Reference proteome</keyword>
<name>A0A4Q2U8D8_9HYPH</name>
<evidence type="ECO:0000259" key="1">
    <source>
        <dbReference type="Pfam" id="PF06048"/>
    </source>
</evidence>
<dbReference type="EMBL" id="QYBB01000016">
    <property type="protein sequence ID" value="RYC31145.1"/>
    <property type="molecule type" value="Genomic_DNA"/>
</dbReference>
<organism evidence="2 3">
    <name type="scientific">Lichenibacterium minor</name>
    <dbReference type="NCBI Taxonomy" id="2316528"/>
    <lineage>
        <taxon>Bacteria</taxon>
        <taxon>Pseudomonadati</taxon>
        <taxon>Pseudomonadota</taxon>
        <taxon>Alphaproteobacteria</taxon>
        <taxon>Hyphomicrobiales</taxon>
        <taxon>Lichenihabitantaceae</taxon>
        <taxon>Lichenibacterium</taxon>
    </lineage>
</organism>
<evidence type="ECO:0000313" key="2">
    <source>
        <dbReference type="EMBL" id="RYC31145.1"/>
    </source>
</evidence>
<dbReference type="Pfam" id="PF06048">
    <property type="entry name" value="DUF927"/>
    <property type="match status" value="1"/>
</dbReference>
<dbReference type="RefSeq" id="WP_129227647.1">
    <property type="nucleotide sequence ID" value="NZ_QYBB01000016.1"/>
</dbReference>
<dbReference type="SUPFAM" id="SSF52540">
    <property type="entry name" value="P-loop containing nucleoside triphosphate hydrolases"/>
    <property type="match status" value="1"/>
</dbReference>
<dbReference type="Proteomes" id="UP000290759">
    <property type="component" value="Unassembled WGS sequence"/>
</dbReference>
<dbReference type="OrthoDB" id="784829at2"/>
<accession>A0A4Q2U8D8</accession>
<protein>
    <submittedName>
        <fullName evidence="2">DUF927 domain-containing protein</fullName>
    </submittedName>
</protein>
<dbReference type="InterPro" id="IPR009270">
    <property type="entry name" value="DUF927"/>
</dbReference>
<reference evidence="2 3" key="1">
    <citation type="submission" date="2018-12" db="EMBL/GenBank/DDBJ databases">
        <authorList>
            <person name="Grouzdev D.S."/>
            <person name="Krutkina M.S."/>
        </authorList>
    </citation>
    <scope>NUCLEOTIDE SEQUENCE [LARGE SCALE GENOMIC DNA]</scope>
    <source>
        <strain evidence="2 3">RmlP026</strain>
    </source>
</reference>
<dbReference type="InterPro" id="IPR027417">
    <property type="entry name" value="P-loop_NTPase"/>
</dbReference>